<dbReference type="PANTHER" id="PTHR12215:SF10">
    <property type="entry name" value="L-AMINOADIPATE-SEMIALDEHYDE DEHYDROGENASE-PHOSPHOPANTETHEINYL TRANSFERASE"/>
    <property type="match status" value="1"/>
</dbReference>
<dbReference type="InterPro" id="IPR050559">
    <property type="entry name" value="P-Pant_transferase_sf"/>
</dbReference>
<dbReference type="Gene3D" id="3.90.470.20">
    <property type="entry name" value="4'-phosphopantetheinyl transferase domain"/>
    <property type="match status" value="2"/>
</dbReference>
<keyword evidence="5" id="KW-1185">Reference proteome</keyword>
<evidence type="ECO:0000313" key="5">
    <source>
        <dbReference type="Proteomes" id="UP000249547"/>
    </source>
</evidence>
<comment type="similarity">
    <text evidence="1">Belongs to the P-Pant transferase superfamily. Gsp/Sfp/HetI/AcpT family.</text>
</comment>
<gene>
    <name evidence="4" type="ORF">LX64_00757</name>
</gene>
<dbReference type="SUPFAM" id="SSF56214">
    <property type="entry name" value="4'-phosphopantetheinyl transferase"/>
    <property type="match status" value="2"/>
</dbReference>
<dbReference type="EMBL" id="QLLL01000001">
    <property type="protein sequence ID" value="RAJ11149.1"/>
    <property type="molecule type" value="Genomic_DNA"/>
</dbReference>
<comment type="caution">
    <text evidence="4">The sequence shown here is derived from an EMBL/GenBank/DDBJ whole genome shotgun (WGS) entry which is preliminary data.</text>
</comment>
<dbReference type="Proteomes" id="UP000249547">
    <property type="component" value="Unassembled WGS sequence"/>
</dbReference>
<dbReference type="GO" id="GO:0019878">
    <property type="term" value="P:lysine biosynthetic process via aminoadipic acid"/>
    <property type="evidence" value="ECO:0007669"/>
    <property type="project" value="TreeGrafter"/>
</dbReference>
<evidence type="ECO:0000313" key="4">
    <source>
        <dbReference type="EMBL" id="RAJ11149.1"/>
    </source>
</evidence>
<protein>
    <submittedName>
        <fullName evidence="4">Phosphopantetheine--protein transferase-like protein</fullName>
    </submittedName>
</protein>
<dbReference type="InterPro" id="IPR037143">
    <property type="entry name" value="4-PPantetheinyl_Trfase_dom_sf"/>
</dbReference>
<sequence length="229" mass="26247">MGTHLSYKSIHREVVSLAKTSTVLTLYFTVLPAFTNETWEESWQQLDLPAEWKYHLQFPKHIPTAAASLAGKAMLKKYCYMHSKQLRKDKYGRPYLLNSPIDFNISHAGDLVVLLVSDRKIGVDVEKISPIALDDFEQVFTQQEWQIIGKDLNLFYRYWTIKEAVMKADGRGMHIPLQSIHILPKLTQAFTDRAEWQLIPVQIVHGYACTIACLPGTNDQISIIQTPVF</sequence>
<dbReference type="PANTHER" id="PTHR12215">
    <property type="entry name" value="PHOSPHOPANTETHEINE TRANSFERASE"/>
    <property type="match status" value="1"/>
</dbReference>
<name>A0A327R2T6_9BACT</name>
<evidence type="ECO:0000259" key="3">
    <source>
        <dbReference type="Pfam" id="PF01648"/>
    </source>
</evidence>
<keyword evidence="2 4" id="KW-0808">Transferase</keyword>
<organism evidence="4 5">
    <name type="scientific">Chitinophaga skermanii</name>
    <dbReference type="NCBI Taxonomy" id="331697"/>
    <lineage>
        <taxon>Bacteria</taxon>
        <taxon>Pseudomonadati</taxon>
        <taxon>Bacteroidota</taxon>
        <taxon>Chitinophagia</taxon>
        <taxon>Chitinophagales</taxon>
        <taxon>Chitinophagaceae</taxon>
        <taxon>Chitinophaga</taxon>
    </lineage>
</organism>
<dbReference type="AlphaFoldDB" id="A0A327R2T6"/>
<dbReference type="GO" id="GO:0005829">
    <property type="term" value="C:cytosol"/>
    <property type="evidence" value="ECO:0007669"/>
    <property type="project" value="TreeGrafter"/>
</dbReference>
<dbReference type="InterPro" id="IPR008278">
    <property type="entry name" value="4-PPantetheinyl_Trfase_dom"/>
</dbReference>
<reference evidence="4 5" key="1">
    <citation type="submission" date="2018-06" db="EMBL/GenBank/DDBJ databases">
        <title>Genomic Encyclopedia of Archaeal and Bacterial Type Strains, Phase II (KMG-II): from individual species to whole genera.</title>
        <authorList>
            <person name="Goeker M."/>
        </authorList>
    </citation>
    <scope>NUCLEOTIDE SEQUENCE [LARGE SCALE GENOMIC DNA]</scope>
    <source>
        <strain evidence="4 5">DSM 23857</strain>
    </source>
</reference>
<evidence type="ECO:0000256" key="2">
    <source>
        <dbReference type="ARBA" id="ARBA00022679"/>
    </source>
</evidence>
<accession>A0A327R2T6</accession>
<proteinExistence type="inferred from homology"/>
<dbReference type="Pfam" id="PF01648">
    <property type="entry name" value="ACPS"/>
    <property type="match status" value="1"/>
</dbReference>
<dbReference type="RefSeq" id="WP_211324721.1">
    <property type="nucleotide sequence ID" value="NZ_QLLL01000001.1"/>
</dbReference>
<evidence type="ECO:0000256" key="1">
    <source>
        <dbReference type="ARBA" id="ARBA00010990"/>
    </source>
</evidence>
<feature type="domain" description="4'-phosphopantetheinyl transferase" evidence="3">
    <location>
        <begin position="121"/>
        <end position="211"/>
    </location>
</feature>
<dbReference type="GO" id="GO:0008897">
    <property type="term" value="F:holo-[acyl-carrier-protein] synthase activity"/>
    <property type="evidence" value="ECO:0007669"/>
    <property type="project" value="InterPro"/>
</dbReference>
<dbReference type="GO" id="GO:0000287">
    <property type="term" value="F:magnesium ion binding"/>
    <property type="evidence" value="ECO:0007669"/>
    <property type="project" value="InterPro"/>
</dbReference>